<dbReference type="SMART" id="SM00886">
    <property type="entry name" value="Dabb"/>
    <property type="match status" value="1"/>
</dbReference>
<dbReference type="AlphaFoldDB" id="A0A4R8VD92"/>
<dbReference type="SUPFAM" id="SSF54909">
    <property type="entry name" value="Dimeric alpha+beta barrel"/>
    <property type="match status" value="1"/>
</dbReference>
<feature type="domain" description="Stress-response A/B barrel" evidence="1">
    <location>
        <begin position="4"/>
        <end position="99"/>
    </location>
</feature>
<dbReference type="PANTHER" id="PTHR37832">
    <property type="entry name" value="BLL2683 PROTEIN"/>
    <property type="match status" value="1"/>
</dbReference>
<name>A0A4R8VD92_9MICO</name>
<protein>
    <submittedName>
        <fullName evidence="2">Dabb family protein</fullName>
    </submittedName>
</protein>
<dbReference type="Gene3D" id="3.30.70.100">
    <property type="match status" value="1"/>
</dbReference>
<organism evidence="2 3">
    <name type="scientific">Terrimesophilobacter mesophilus</name>
    <dbReference type="NCBI Taxonomy" id="433647"/>
    <lineage>
        <taxon>Bacteria</taxon>
        <taxon>Bacillati</taxon>
        <taxon>Actinomycetota</taxon>
        <taxon>Actinomycetes</taxon>
        <taxon>Micrococcales</taxon>
        <taxon>Microbacteriaceae</taxon>
        <taxon>Terrimesophilobacter</taxon>
    </lineage>
</organism>
<keyword evidence="3" id="KW-1185">Reference proteome</keyword>
<reference evidence="2 3" key="1">
    <citation type="submission" date="2019-03" db="EMBL/GenBank/DDBJ databases">
        <title>Genomics of glacier-inhabiting Cryobacterium strains.</title>
        <authorList>
            <person name="Liu Q."/>
            <person name="Xin Y.-H."/>
        </authorList>
    </citation>
    <scope>NUCLEOTIDE SEQUENCE [LARGE SCALE GENOMIC DNA]</scope>
    <source>
        <strain evidence="2 3">CGMCC 1.10440</strain>
    </source>
</reference>
<gene>
    <name evidence="2" type="ORF">E3N84_08670</name>
</gene>
<sequence>MSMLRHIVLMRLDAETDEVRLVRSAQLAAALAALPDRIPEIRSLTVNENVLNRQGNWDLALTVDVDDEADLQVYREHPEHRRVLALIEEIVADRSAVDVIV</sequence>
<evidence type="ECO:0000259" key="1">
    <source>
        <dbReference type="PROSITE" id="PS51502"/>
    </source>
</evidence>
<dbReference type="Pfam" id="PF07876">
    <property type="entry name" value="Dabb"/>
    <property type="match status" value="1"/>
</dbReference>
<dbReference type="Proteomes" id="UP000298488">
    <property type="component" value="Unassembled WGS sequence"/>
</dbReference>
<dbReference type="OrthoDB" id="6637496at2"/>
<dbReference type="InterPro" id="IPR011008">
    <property type="entry name" value="Dimeric_a/b-barrel"/>
</dbReference>
<dbReference type="EMBL" id="SOFI01000003">
    <property type="protein sequence ID" value="TFB80110.1"/>
    <property type="molecule type" value="Genomic_DNA"/>
</dbReference>
<dbReference type="PANTHER" id="PTHR37832:SF1">
    <property type="entry name" value="STRESS-RESPONSE A_B BARREL DOMAIN-CONTAINING PROTEIN"/>
    <property type="match status" value="1"/>
</dbReference>
<dbReference type="PROSITE" id="PS51502">
    <property type="entry name" value="S_R_A_B_BARREL"/>
    <property type="match status" value="1"/>
</dbReference>
<comment type="caution">
    <text evidence="2">The sequence shown here is derived from an EMBL/GenBank/DDBJ whole genome shotgun (WGS) entry which is preliminary data.</text>
</comment>
<evidence type="ECO:0000313" key="3">
    <source>
        <dbReference type="Proteomes" id="UP000298488"/>
    </source>
</evidence>
<evidence type="ECO:0000313" key="2">
    <source>
        <dbReference type="EMBL" id="TFB80110.1"/>
    </source>
</evidence>
<accession>A0A4R8VD92</accession>
<dbReference type="InterPro" id="IPR013097">
    <property type="entry name" value="Dabb"/>
</dbReference>
<proteinExistence type="predicted"/>